<dbReference type="GO" id="GO:0000455">
    <property type="term" value="P:enzyme-directed rRNA pseudouridine synthesis"/>
    <property type="evidence" value="ECO:0007669"/>
    <property type="project" value="TreeGrafter"/>
</dbReference>
<sequence length="330" mass="36513">MSGVQLLTVDQGEDGARLDRWFKRRFPHIGQGLIQKLCRKGDIRVDGRRAKTDLRVEMGMEIRIPPLPEPGEVEKIDVLTPEEIHYVRGLVIYEDDELIAFNKPSGLAVQGGSKTTKHLDRLLDAFGEGMTRPRLVHRLDKDTSGVLVVGRTPKAAARLAKAFQQHRTKKTYWAIAIGVPKPRMGEIKGFLKKAAGAGGDPDRELMVGASHGDPGSHHALTRYTVIADAGQKASWVALRPVTGRTHQLRVHLAAMGTAILGDRKYTCDRPAPEDLGQRLCLHARRLEIPRDNGNPLIIEADLPKPLAKVFNTLGFNPREIDETEIEAQLA</sequence>
<dbReference type="EMBL" id="FNHG01000011">
    <property type="protein sequence ID" value="SDM44461.1"/>
    <property type="molecule type" value="Genomic_DNA"/>
</dbReference>
<proteinExistence type="inferred from homology"/>
<gene>
    <name evidence="5" type="ORF">SAMN04488568_11188</name>
</gene>
<dbReference type="GO" id="GO:0140098">
    <property type="term" value="F:catalytic activity, acting on RNA"/>
    <property type="evidence" value="ECO:0007669"/>
    <property type="project" value="UniProtKB-ARBA"/>
</dbReference>
<evidence type="ECO:0000259" key="4">
    <source>
        <dbReference type="Pfam" id="PF00849"/>
    </source>
</evidence>
<dbReference type="InterPro" id="IPR050188">
    <property type="entry name" value="RluA_PseudoU_synthase"/>
</dbReference>
<dbReference type="PROSITE" id="PS50889">
    <property type="entry name" value="S4"/>
    <property type="match status" value="1"/>
</dbReference>
<dbReference type="RefSeq" id="WP_091770245.1">
    <property type="nucleotide sequence ID" value="NZ_FNHG01000011.1"/>
</dbReference>
<dbReference type="PANTHER" id="PTHR21600:SF44">
    <property type="entry name" value="RIBOSOMAL LARGE SUBUNIT PSEUDOURIDINE SYNTHASE D"/>
    <property type="match status" value="1"/>
</dbReference>
<keyword evidence="2" id="KW-0413">Isomerase</keyword>
<dbReference type="Gene3D" id="3.10.290.10">
    <property type="entry name" value="RNA-binding S4 domain"/>
    <property type="match status" value="1"/>
</dbReference>
<dbReference type="AlphaFoldDB" id="A0A1G9T9Y0"/>
<dbReference type="CDD" id="cd02869">
    <property type="entry name" value="PseudoU_synth_RluA_like"/>
    <property type="match status" value="1"/>
</dbReference>
<evidence type="ECO:0000313" key="6">
    <source>
        <dbReference type="Proteomes" id="UP000199759"/>
    </source>
</evidence>
<dbReference type="InterPro" id="IPR006224">
    <property type="entry name" value="PsdUridine_synth_RluA-like_CS"/>
</dbReference>
<dbReference type="GO" id="GO:0009982">
    <property type="term" value="F:pseudouridine synthase activity"/>
    <property type="evidence" value="ECO:0007669"/>
    <property type="project" value="InterPro"/>
</dbReference>
<keyword evidence="3" id="KW-0694">RNA-binding</keyword>
<protein>
    <submittedName>
        <fullName evidence="5">Ribosomal large subunit pseudouridine synthase C</fullName>
    </submittedName>
</protein>
<dbReference type="OrthoDB" id="9807829at2"/>
<reference evidence="5 6" key="1">
    <citation type="submission" date="2016-10" db="EMBL/GenBank/DDBJ databases">
        <authorList>
            <person name="de Groot N.N."/>
        </authorList>
    </citation>
    <scope>NUCLEOTIDE SEQUENCE [LARGE SCALE GENOMIC DNA]</scope>
    <source>
        <strain evidence="5 6">DSM 16077</strain>
    </source>
</reference>
<dbReference type="InterPro" id="IPR020103">
    <property type="entry name" value="PsdUridine_synth_cat_dom_sf"/>
</dbReference>
<dbReference type="GO" id="GO:0003723">
    <property type="term" value="F:RNA binding"/>
    <property type="evidence" value="ECO:0007669"/>
    <property type="project" value="UniProtKB-KW"/>
</dbReference>
<evidence type="ECO:0000256" key="2">
    <source>
        <dbReference type="ARBA" id="ARBA00023235"/>
    </source>
</evidence>
<dbReference type="SUPFAM" id="SSF55174">
    <property type="entry name" value="Alpha-L RNA-binding motif"/>
    <property type="match status" value="1"/>
</dbReference>
<dbReference type="PROSITE" id="PS01129">
    <property type="entry name" value="PSI_RLU"/>
    <property type="match status" value="1"/>
</dbReference>
<evidence type="ECO:0000256" key="3">
    <source>
        <dbReference type="PROSITE-ProRule" id="PRU00182"/>
    </source>
</evidence>
<evidence type="ECO:0000256" key="1">
    <source>
        <dbReference type="ARBA" id="ARBA00010876"/>
    </source>
</evidence>
<keyword evidence="6" id="KW-1185">Reference proteome</keyword>
<dbReference type="InterPro" id="IPR006145">
    <property type="entry name" value="PsdUridine_synth_RsuA/RluA"/>
</dbReference>
<feature type="domain" description="Pseudouridine synthase RsuA/RluA-like" evidence="4">
    <location>
        <begin position="98"/>
        <end position="254"/>
    </location>
</feature>
<dbReference type="CDD" id="cd00165">
    <property type="entry name" value="S4"/>
    <property type="match status" value="1"/>
</dbReference>
<evidence type="ECO:0000313" key="5">
    <source>
        <dbReference type="EMBL" id="SDM44461.1"/>
    </source>
</evidence>
<comment type="similarity">
    <text evidence="1">Belongs to the pseudouridine synthase RluA family.</text>
</comment>
<organism evidence="5 6">
    <name type="scientific">Maricaulis salignorans</name>
    <dbReference type="NCBI Taxonomy" id="144026"/>
    <lineage>
        <taxon>Bacteria</taxon>
        <taxon>Pseudomonadati</taxon>
        <taxon>Pseudomonadota</taxon>
        <taxon>Alphaproteobacteria</taxon>
        <taxon>Maricaulales</taxon>
        <taxon>Maricaulaceae</taxon>
        <taxon>Maricaulis</taxon>
    </lineage>
</organism>
<dbReference type="SUPFAM" id="SSF55120">
    <property type="entry name" value="Pseudouridine synthase"/>
    <property type="match status" value="1"/>
</dbReference>
<dbReference type="InterPro" id="IPR036986">
    <property type="entry name" value="S4_RNA-bd_sf"/>
</dbReference>
<name>A0A1G9T9Y0_9PROT</name>
<dbReference type="PANTHER" id="PTHR21600">
    <property type="entry name" value="MITOCHONDRIAL RNA PSEUDOURIDINE SYNTHASE"/>
    <property type="match status" value="1"/>
</dbReference>
<accession>A0A1G9T9Y0</accession>
<dbReference type="Pfam" id="PF00849">
    <property type="entry name" value="PseudoU_synth_2"/>
    <property type="match status" value="1"/>
</dbReference>
<dbReference type="STRING" id="144026.SAMN04488568_11188"/>
<dbReference type="Gene3D" id="3.30.2350.10">
    <property type="entry name" value="Pseudouridine synthase"/>
    <property type="match status" value="1"/>
</dbReference>
<dbReference type="Proteomes" id="UP000199759">
    <property type="component" value="Unassembled WGS sequence"/>
</dbReference>